<organism evidence="1">
    <name type="scientific">uncultured Caudovirales phage</name>
    <dbReference type="NCBI Taxonomy" id="2100421"/>
    <lineage>
        <taxon>Viruses</taxon>
        <taxon>Duplodnaviria</taxon>
        <taxon>Heunggongvirae</taxon>
        <taxon>Uroviricota</taxon>
        <taxon>Caudoviricetes</taxon>
        <taxon>Peduoviridae</taxon>
        <taxon>Maltschvirus</taxon>
        <taxon>Maltschvirus maltsch</taxon>
    </lineage>
</organism>
<name>A0A6J5NND8_9CAUD</name>
<reference evidence="1" key="1">
    <citation type="submission" date="2020-04" db="EMBL/GenBank/DDBJ databases">
        <authorList>
            <person name="Chiriac C."/>
            <person name="Salcher M."/>
            <person name="Ghai R."/>
            <person name="Kavagutti S V."/>
        </authorList>
    </citation>
    <scope>NUCLEOTIDE SEQUENCE</scope>
</reference>
<sequence length="58" mass="6416">MKKNQCINCAQMLKRAPADSEYTWVGKSDGKDTCYAGATLVNGEWVSNQDHCTESEMA</sequence>
<gene>
    <name evidence="1" type="ORF">UFOVP711_18</name>
</gene>
<evidence type="ECO:0000313" key="1">
    <source>
        <dbReference type="EMBL" id="CAB4158675.1"/>
    </source>
</evidence>
<accession>A0A6J5NND8</accession>
<proteinExistence type="predicted"/>
<dbReference type="EMBL" id="LR796677">
    <property type="protein sequence ID" value="CAB4158675.1"/>
    <property type="molecule type" value="Genomic_DNA"/>
</dbReference>
<protein>
    <submittedName>
        <fullName evidence="1">Uncharacterized protein</fullName>
    </submittedName>
</protein>